<keyword evidence="1" id="KW-1133">Transmembrane helix</keyword>
<comment type="caution">
    <text evidence="2">The sequence shown here is derived from an EMBL/GenBank/DDBJ whole genome shotgun (WGS) entry which is preliminary data.</text>
</comment>
<organism evidence="2 3">
    <name type="scientific">Halolamina litorea</name>
    <dbReference type="NCBI Taxonomy" id="1515593"/>
    <lineage>
        <taxon>Archaea</taxon>
        <taxon>Methanobacteriati</taxon>
        <taxon>Methanobacteriota</taxon>
        <taxon>Stenosarchaea group</taxon>
        <taxon>Halobacteria</taxon>
        <taxon>Halobacteriales</taxon>
        <taxon>Haloferacaceae</taxon>
    </lineage>
</organism>
<dbReference type="RefSeq" id="WP_267646282.1">
    <property type="nucleotide sequence ID" value="NZ_JANHGR010000001.1"/>
</dbReference>
<dbReference type="EMBL" id="JBHUCZ010000003">
    <property type="protein sequence ID" value="MFD1567304.1"/>
    <property type="molecule type" value="Genomic_DNA"/>
</dbReference>
<proteinExistence type="predicted"/>
<dbReference type="Proteomes" id="UP001597139">
    <property type="component" value="Unassembled WGS sequence"/>
</dbReference>
<reference evidence="2 3" key="1">
    <citation type="journal article" date="2019" name="Int. J. Syst. Evol. Microbiol.">
        <title>The Global Catalogue of Microorganisms (GCM) 10K type strain sequencing project: providing services to taxonomists for standard genome sequencing and annotation.</title>
        <authorList>
            <consortium name="The Broad Institute Genomics Platform"/>
            <consortium name="The Broad Institute Genome Sequencing Center for Infectious Disease"/>
            <person name="Wu L."/>
            <person name="Ma J."/>
        </authorList>
    </citation>
    <scope>NUCLEOTIDE SEQUENCE [LARGE SCALE GENOMIC DNA]</scope>
    <source>
        <strain evidence="2 3">CGMCC 1.12859</strain>
    </source>
</reference>
<sequence>MIPYASRPSRTAKLAAVLLVAGLLLAPSTVAAQAAAPSVTLADTSITVDGGETSTVTAEYEFDVASTGSGDQALSAISGTIWQLPNRDIGDITATVNGESVEASITEQDRHWEVSVPVEDVSDGDTVTVTMEYDVAGPAGDVRAALWVPEYPTAGEGDAVGITLTLPDGQTVAGGAFPSPTTVDGNTATYELLHVPGFVAAEYGSSGPGLLSEDFLYSILGVVLITGVVVGGLAIDRRTA</sequence>
<keyword evidence="1" id="KW-0472">Membrane</keyword>
<feature type="transmembrane region" description="Helical" evidence="1">
    <location>
        <begin position="215"/>
        <end position="235"/>
    </location>
</feature>
<gene>
    <name evidence="2" type="ORF">ACFSAU_07345</name>
</gene>
<name>A0ABD6BRQ2_9EURY</name>
<keyword evidence="3" id="KW-1185">Reference proteome</keyword>
<evidence type="ECO:0000256" key="1">
    <source>
        <dbReference type="SAM" id="Phobius"/>
    </source>
</evidence>
<protein>
    <submittedName>
        <fullName evidence="2">Uncharacterized protein</fullName>
    </submittedName>
</protein>
<evidence type="ECO:0000313" key="2">
    <source>
        <dbReference type="EMBL" id="MFD1567304.1"/>
    </source>
</evidence>
<accession>A0ABD6BRQ2</accession>
<evidence type="ECO:0000313" key="3">
    <source>
        <dbReference type="Proteomes" id="UP001597139"/>
    </source>
</evidence>
<keyword evidence="1" id="KW-0812">Transmembrane</keyword>
<dbReference type="AlphaFoldDB" id="A0ABD6BRQ2"/>